<dbReference type="InterPro" id="IPR003593">
    <property type="entry name" value="AAA+_ATPase"/>
</dbReference>
<comment type="caution">
    <text evidence="5">The sequence shown here is derived from an EMBL/GenBank/DDBJ whole genome shotgun (WGS) entry which is preliminary data.</text>
</comment>
<evidence type="ECO:0000256" key="2">
    <source>
        <dbReference type="ARBA" id="ARBA00022741"/>
    </source>
</evidence>
<name>A0ABD5V2G8_9EURY</name>
<feature type="domain" description="ABC transporter" evidence="4">
    <location>
        <begin position="4"/>
        <end position="220"/>
    </location>
</feature>
<dbReference type="SUPFAM" id="SSF52540">
    <property type="entry name" value="P-loop containing nucleoside triphosphate hydrolases"/>
    <property type="match status" value="1"/>
</dbReference>
<dbReference type="InterPro" id="IPR015854">
    <property type="entry name" value="ABC_transpr_LolD-like"/>
</dbReference>
<organism evidence="5 6">
    <name type="scientific">Halopenitus salinus</name>
    <dbReference type="NCBI Taxonomy" id="1198295"/>
    <lineage>
        <taxon>Archaea</taxon>
        <taxon>Methanobacteriati</taxon>
        <taxon>Methanobacteriota</taxon>
        <taxon>Stenosarchaea group</taxon>
        <taxon>Halobacteria</taxon>
        <taxon>Halobacteriales</taxon>
        <taxon>Haloferacaceae</taxon>
        <taxon>Halopenitus</taxon>
    </lineage>
</organism>
<evidence type="ECO:0000313" key="6">
    <source>
        <dbReference type="Proteomes" id="UP001596296"/>
    </source>
</evidence>
<dbReference type="CDD" id="cd03255">
    <property type="entry name" value="ABC_MJ0796_LolCDE_FtsE"/>
    <property type="match status" value="1"/>
</dbReference>
<dbReference type="AlphaFoldDB" id="A0ABD5V2G8"/>
<accession>A0ABD5V2G8</accession>
<dbReference type="Pfam" id="PF00005">
    <property type="entry name" value="ABC_tran"/>
    <property type="match status" value="1"/>
</dbReference>
<dbReference type="PROSITE" id="PS50893">
    <property type="entry name" value="ABC_TRANSPORTER_2"/>
    <property type="match status" value="1"/>
</dbReference>
<gene>
    <name evidence="5" type="ORF">ACFQE9_12150</name>
</gene>
<keyword evidence="3 5" id="KW-0067">ATP-binding</keyword>
<dbReference type="GO" id="GO:0022857">
    <property type="term" value="F:transmembrane transporter activity"/>
    <property type="evidence" value="ECO:0007669"/>
    <property type="project" value="UniProtKB-ARBA"/>
</dbReference>
<dbReference type="InterPro" id="IPR017871">
    <property type="entry name" value="ABC_transporter-like_CS"/>
</dbReference>
<dbReference type="PROSITE" id="PS00211">
    <property type="entry name" value="ABC_TRANSPORTER_1"/>
    <property type="match status" value="1"/>
</dbReference>
<dbReference type="PANTHER" id="PTHR24220:SF86">
    <property type="entry name" value="ABC TRANSPORTER ABCH.1"/>
    <property type="match status" value="1"/>
</dbReference>
<dbReference type="PANTHER" id="PTHR24220">
    <property type="entry name" value="IMPORT ATP-BINDING PROTEIN"/>
    <property type="match status" value="1"/>
</dbReference>
<proteinExistence type="predicted"/>
<dbReference type="InterPro" id="IPR017911">
    <property type="entry name" value="MacB-like_ATP-bd"/>
</dbReference>
<keyword evidence="1" id="KW-0813">Transport</keyword>
<dbReference type="Proteomes" id="UP001596296">
    <property type="component" value="Unassembled WGS sequence"/>
</dbReference>
<evidence type="ECO:0000259" key="4">
    <source>
        <dbReference type="PROSITE" id="PS50893"/>
    </source>
</evidence>
<dbReference type="GO" id="GO:0005524">
    <property type="term" value="F:ATP binding"/>
    <property type="evidence" value="ECO:0007669"/>
    <property type="project" value="UniProtKB-KW"/>
</dbReference>
<evidence type="ECO:0000256" key="3">
    <source>
        <dbReference type="ARBA" id="ARBA00022840"/>
    </source>
</evidence>
<dbReference type="EMBL" id="JBHSXL010000009">
    <property type="protein sequence ID" value="MFC6893351.1"/>
    <property type="molecule type" value="Genomic_DNA"/>
</dbReference>
<keyword evidence="6" id="KW-1185">Reference proteome</keyword>
<reference evidence="5 6" key="1">
    <citation type="journal article" date="2019" name="Int. J. Syst. Evol. Microbiol.">
        <title>The Global Catalogue of Microorganisms (GCM) 10K type strain sequencing project: providing services to taxonomists for standard genome sequencing and annotation.</title>
        <authorList>
            <consortium name="The Broad Institute Genomics Platform"/>
            <consortium name="The Broad Institute Genome Sequencing Center for Infectious Disease"/>
            <person name="Wu L."/>
            <person name="Ma J."/>
        </authorList>
    </citation>
    <scope>NUCLEOTIDE SEQUENCE [LARGE SCALE GENOMIC DNA]</scope>
    <source>
        <strain evidence="5 6">SKJ47</strain>
    </source>
</reference>
<dbReference type="InterPro" id="IPR003439">
    <property type="entry name" value="ABC_transporter-like_ATP-bd"/>
</dbReference>
<evidence type="ECO:0000313" key="5">
    <source>
        <dbReference type="EMBL" id="MFC6893351.1"/>
    </source>
</evidence>
<dbReference type="InterPro" id="IPR027417">
    <property type="entry name" value="P-loop_NTPase"/>
</dbReference>
<dbReference type="FunFam" id="3.40.50.300:FF:000032">
    <property type="entry name" value="Export ABC transporter ATP-binding protein"/>
    <property type="match status" value="1"/>
</dbReference>
<dbReference type="GO" id="GO:0098796">
    <property type="term" value="C:membrane protein complex"/>
    <property type="evidence" value="ECO:0007669"/>
    <property type="project" value="UniProtKB-ARBA"/>
</dbReference>
<dbReference type="SMART" id="SM00382">
    <property type="entry name" value="AAA"/>
    <property type="match status" value="1"/>
</dbReference>
<keyword evidence="2" id="KW-0547">Nucleotide-binding</keyword>
<protein>
    <submittedName>
        <fullName evidence="5">ABC transporter ATP-binding protein</fullName>
    </submittedName>
</protein>
<sequence>MSVVELTDVRKRYESGGETVEALKGVDFHGDRGEMVTVIGPSGSGKSTMLNVIGLLDTPTSGTVRIDGRDVTDFDGDELTEERRSEIGFVFQDFHLLPMLTAVENVELPSMWETDVDRHDRAIDLLRRVGLGDRLRHTPDQLSGGQRQRVAIARALINEPDLLLADEPTGNLDRDTGATILDEVTRLKNEEDVAIVAVTHDEQLVEYADRTVNLVDGEIR</sequence>
<dbReference type="Gene3D" id="3.40.50.300">
    <property type="entry name" value="P-loop containing nucleotide triphosphate hydrolases"/>
    <property type="match status" value="1"/>
</dbReference>
<evidence type="ECO:0000256" key="1">
    <source>
        <dbReference type="ARBA" id="ARBA00022448"/>
    </source>
</evidence>
<dbReference type="RefSeq" id="WP_379744897.1">
    <property type="nucleotide sequence ID" value="NZ_JBHSVN010000001.1"/>
</dbReference>